<evidence type="ECO:0000313" key="3">
    <source>
        <dbReference type="Proteomes" id="UP000762676"/>
    </source>
</evidence>
<proteinExistence type="predicted"/>
<dbReference type="Proteomes" id="UP000762676">
    <property type="component" value="Unassembled WGS sequence"/>
</dbReference>
<dbReference type="EMBL" id="BMAT01006161">
    <property type="protein sequence ID" value="GFS07396.1"/>
    <property type="molecule type" value="Genomic_DNA"/>
</dbReference>
<evidence type="ECO:0000256" key="1">
    <source>
        <dbReference type="SAM" id="MobiDB-lite"/>
    </source>
</evidence>
<comment type="caution">
    <text evidence="2">The sequence shown here is derived from an EMBL/GenBank/DDBJ whole genome shotgun (WGS) entry which is preliminary data.</text>
</comment>
<protein>
    <submittedName>
        <fullName evidence="2">Uncharacterized protein</fullName>
    </submittedName>
</protein>
<feature type="region of interest" description="Disordered" evidence="1">
    <location>
        <begin position="1"/>
        <end position="46"/>
    </location>
</feature>
<evidence type="ECO:0000313" key="2">
    <source>
        <dbReference type="EMBL" id="GFS07396.1"/>
    </source>
</evidence>
<reference evidence="2 3" key="1">
    <citation type="journal article" date="2021" name="Elife">
        <title>Chloroplast acquisition without the gene transfer in kleptoplastic sea slugs, Plakobranchus ocellatus.</title>
        <authorList>
            <person name="Maeda T."/>
            <person name="Takahashi S."/>
            <person name="Yoshida T."/>
            <person name="Shimamura S."/>
            <person name="Takaki Y."/>
            <person name="Nagai Y."/>
            <person name="Toyoda A."/>
            <person name="Suzuki Y."/>
            <person name="Arimoto A."/>
            <person name="Ishii H."/>
            <person name="Satoh N."/>
            <person name="Nishiyama T."/>
            <person name="Hasebe M."/>
            <person name="Maruyama T."/>
            <person name="Minagawa J."/>
            <person name="Obokata J."/>
            <person name="Shigenobu S."/>
        </authorList>
    </citation>
    <scope>NUCLEOTIDE SEQUENCE [LARGE SCALE GENOMIC DNA]</scope>
</reference>
<keyword evidence="3" id="KW-1185">Reference proteome</keyword>
<organism evidence="2 3">
    <name type="scientific">Elysia marginata</name>
    <dbReference type="NCBI Taxonomy" id="1093978"/>
    <lineage>
        <taxon>Eukaryota</taxon>
        <taxon>Metazoa</taxon>
        <taxon>Spiralia</taxon>
        <taxon>Lophotrochozoa</taxon>
        <taxon>Mollusca</taxon>
        <taxon>Gastropoda</taxon>
        <taxon>Heterobranchia</taxon>
        <taxon>Euthyneura</taxon>
        <taxon>Panpulmonata</taxon>
        <taxon>Sacoglossa</taxon>
        <taxon>Placobranchoidea</taxon>
        <taxon>Plakobranchidae</taxon>
        <taxon>Elysia</taxon>
    </lineage>
</organism>
<accession>A0AAV4ID44</accession>
<feature type="compositionally biased region" description="Acidic residues" evidence="1">
    <location>
        <begin position="10"/>
        <end position="41"/>
    </location>
</feature>
<name>A0AAV4ID44_9GAST</name>
<sequence>MAVMFRTESYIDDYDGNRDDYEDNRDDYDDDHDDYDDDRGDCDDGKDGYEDGNKLRLQGCRHFTSTVVLKVYQQLT</sequence>
<dbReference type="AlphaFoldDB" id="A0AAV4ID44"/>
<gene>
    <name evidence="2" type="ORF">ElyMa_002988200</name>
</gene>